<evidence type="ECO:0000256" key="2">
    <source>
        <dbReference type="SAM" id="MobiDB-lite"/>
    </source>
</evidence>
<evidence type="ECO:0000313" key="3">
    <source>
        <dbReference type="EMBL" id="CAK8996740.1"/>
    </source>
</evidence>
<reference evidence="3 4" key="1">
    <citation type="submission" date="2024-02" db="EMBL/GenBank/DDBJ databases">
        <authorList>
            <person name="Chen Y."/>
            <person name="Shah S."/>
            <person name="Dougan E. K."/>
            <person name="Thang M."/>
            <person name="Chan C."/>
        </authorList>
    </citation>
    <scope>NUCLEOTIDE SEQUENCE [LARGE SCALE GENOMIC DNA]</scope>
</reference>
<name>A0ABP0I5Y6_9DINO</name>
<dbReference type="EMBL" id="CAXAMN010001891">
    <property type="protein sequence ID" value="CAK8996740.1"/>
    <property type="molecule type" value="Genomic_DNA"/>
</dbReference>
<gene>
    <name evidence="3" type="ORF">CCMP2556_LOCUS4580</name>
</gene>
<feature type="region of interest" description="Disordered" evidence="2">
    <location>
        <begin position="1298"/>
        <end position="1326"/>
    </location>
</feature>
<feature type="region of interest" description="Disordered" evidence="2">
    <location>
        <begin position="1152"/>
        <end position="1180"/>
    </location>
</feature>
<comment type="caution">
    <text evidence="3">The sequence shown here is derived from an EMBL/GenBank/DDBJ whole genome shotgun (WGS) entry which is preliminary data.</text>
</comment>
<accession>A0ABP0I5Y6</accession>
<feature type="region of interest" description="Disordered" evidence="2">
    <location>
        <begin position="1206"/>
        <end position="1239"/>
    </location>
</feature>
<protein>
    <submittedName>
        <fullName evidence="3">Uncharacterized protein</fullName>
    </submittedName>
</protein>
<keyword evidence="1" id="KW-0175">Coiled coil</keyword>
<sequence length="1427" mass="157214">MRALYACGNLQAQHTLGEEEQADRPRKNYSCGPSHSALIKTALAARQVEQASKLALLAADPAQNLVKVAFSSVARGRNTASARETEVYSAFENSEGSLDMYAAKCDGRKTIQRAKQFAIACHISAQREKLHEWLLRSSPLHVVMCRTMDDTNVCVQLSQQANGVDDEELPEFTEQTSKKGKMKVAPLLGIIQKLVVRRDKQIEAETVQLHTPSQILPKANTMTLYDRIQRWSVYSVDGSSDFFGGQKLQSFFKEKVPLKCIISCTDSLPTNIAIAALEQRKFVDEDLGRTGLTLLYSLCLHHQACLCKKPLILKLSGLATGMVRMGNAARSGLFAQRLEAAIAAVVRKVVRVPVAELPVSVRNQMARNERKLSLCSHSMSDDMKEELLAVFNSDWSLPVGRTSTLSHYCAPGCCERDEHTKAKAKQILMTLSGKFFSPPLLYRWKHWEPCMEYCFLNAILHSLLQHLWQCCLSDKFDDPDGLDGWQELAEIDMDSADLNPALVQKVRMGKVMKLISEPDFLAKLVKSTVLSRPLADYMDRLSLVETVRHRSQLRLRGILPETSKCFMTDEQLSEANLAFLTGDAGLTVLQEYMDFLQCPGGELLPDEFNVSQDECFPLVVIGLCDSWRRLVLPFTGLPWTLFRAINIPFNQGLDYMRSLGLRAGACSHCQDQFFSKVLLDLVFRRSETEEVEDAYNAVVLFLKDVVMNLPASSVAVEKAHANIQADNVTHRSNVPRAMTLQCNSYLLSAMLEHQTVKDNIEATVLGKVKGKVLRLLKSRAHDIHGVDARSGLSKGNQLGPTGHVKRRGGLLKGMLSVQGGRVRKGFIKHRKVSSFNVFQQSWRIKHGNFKVGSESAVDSHKAMCQDYAAITQEEKNRLKQEATRVNSARAELLQRPISERTEKKVALEAEGSQLRMSQAKRLNQARLDTTLSSLSSHPAWGHGLALGDHICALRANFAKMYSEQREEMIQFTKDQLAFDQKISKNLPSQSFSRSCMWGRGGICCQSDDFKAIEMIVHQFDGVLHANKLDTSPVLVELRPDRSKLPAKACPSPKSFSGMLGAVTRKPISHIFISLWCTSPGLYRFKVKNNAPCLMTLHQCCKSLVAEHCHHGFELQTFSLQVRVYKDVTFIESTGPTDVFALSPSSPPALDFTVGQSFGEKSKRPAEGPAPRASTLPFGLSGLLKPAPKPASASCSKRQKTTPATTCFGAQLHGSDPGETGASASVADQPRQGSATSVGDSSLGAGDFFAMLSGWANPQAEKGSTECAEAANGERGEQMDAFPVELDDESKQEWTEAVRADAEPPTLDADEPVAPKTNPTPAGALDGDGPARVGRIQHSCLGINGVDHVKRKNVKCFHCSGTIDKGSPRFSLVVHLRKPPRSIHTECLAQLDEVVCQNSAQFLREFISASSDSSLVAVSRQALATLSG</sequence>
<feature type="compositionally biased region" description="Polar residues" evidence="2">
    <location>
        <begin position="1230"/>
        <end position="1239"/>
    </location>
</feature>
<feature type="coiled-coil region" evidence="1">
    <location>
        <begin position="868"/>
        <end position="895"/>
    </location>
</feature>
<keyword evidence="4" id="KW-1185">Reference proteome</keyword>
<evidence type="ECO:0000256" key="1">
    <source>
        <dbReference type="SAM" id="Coils"/>
    </source>
</evidence>
<evidence type="ECO:0000313" key="4">
    <source>
        <dbReference type="Proteomes" id="UP001642484"/>
    </source>
</evidence>
<proteinExistence type="predicted"/>
<dbReference type="Proteomes" id="UP001642484">
    <property type="component" value="Unassembled WGS sequence"/>
</dbReference>
<organism evidence="3 4">
    <name type="scientific">Durusdinium trenchii</name>
    <dbReference type="NCBI Taxonomy" id="1381693"/>
    <lineage>
        <taxon>Eukaryota</taxon>
        <taxon>Sar</taxon>
        <taxon>Alveolata</taxon>
        <taxon>Dinophyceae</taxon>
        <taxon>Suessiales</taxon>
        <taxon>Symbiodiniaceae</taxon>
        <taxon>Durusdinium</taxon>
    </lineage>
</organism>